<dbReference type="EMBL" id="MLAK01001148">
    <property type="protein sequence ID" value="OHS96914.1"/>
    <property type="molecule type" value="Genomic_DNA"/>
</dbReference>
<gene>
    <name evidence="1" type="ORF">TRFO_02028</name>
</gene>
<sequence>MGILSPNELCTAIISLTLPSKITSKAIPKNLKSEISHLFSSKLPIRKIKKELSGEKPFEEVLKSNSFDFPLNLLILKGFKCNRDLFETENSLSSTIIFFSYLSWIVSENSSSEIGELIYDNILLILNCVKSEKSTINIASSIMYYLLLYLVSHSAELPAGAIYKMIDQVMNGSEFIAPKKYFNVVDQSAYQLTKTEKGESEYFQLLTNLVKKYSQDVPVKTLEEAVPIVCRSLSKFELQAIEYISTLSKYLSIDFVLPFISIIPLGFTVKVNFF</sequence>
<evidence type="ECO:0000313" key="1">
    <source>
        <dbReference type="EMBL" id="OHS96914.1"/>
    </source>
</evidence>
<protein>
    <submittedName>
        <fullName evidence="1">Uncharacterized protein</fullName>
    </submittedName>
</protein>
<name>A0A1J4JCI4_9EUKA</name>
<dbReference type="VEuPathDB" id="TrichDB:TRFO_02028"/>
<accession>A0A1J4JCI4</accession>
<reference evidence="1" key="1">
    <citation type="submission" date="2016-10" db="EMBL/GenBank/DDBJ databases">
        <authorList>
            <person name="Benchimol M."/>
            <person name="Almeida L.G."/>
            <person name="Vasconcelos A.T."/>
            <person name="Perreira-Neves A."/>
            <person name="Rosa I.A."/>
            <person name="Tasca T."/>
            <person name="Bogo M.R."/>
            <person name="de Souza W."/>
        </authorList>
    </citation>
    <scope>NUCLEOTIDE SEQUENCE [LARGE SCALE GENOMIC DNA]</scope>
    <source>
        <strain evidence="1">K</strain>
    </source>
</reference>
<dbReference type="Proteomes" id="UP000179807">
    <property type="component" value="Unassembled WGS sequence"/>
</dbReference>
<keyword evidence="2" id="KW-1185">Reference proteome</keyword>
<dbReference type="GeneID" id="94825154"/>
<dbReference type="RefSeq" id="XP_068350051.1">
    <property type="nucleotide sequence ID" value="XM_068490450.1"/>
</dbReference>
<evidence type="ECO:0000313" key="2">
    <source>
        <dbReference type="Proteomes" id="UP000179807"/>
    </source>
</evidence>
<comment type="caution">
    <text evidence="1">The sequence shown here is derived from an EMBL/GenBank/DDBJ whole genome shotgun (WGS) entry which is preliminary data.</text>
</comment>
<organism evidence="1 2">
    <name type="scientific">Tritrichomonas foetus</name>
    <dbReference type="NCBI Taxonomy" id="1144522"/>
    <lineage>
        <taxon>Eukaryota</taxon>
        <taxon>Metamonada</taxon>
        <taxon>Parabasalia</taxon>
        <taxon>Tritrichomonadida</taxon>
        <taxon>Tritrichomonadidae</taxon>
        <taxon>Tritrichomonas</taxon>
    </lineage>
</organism>
<dbReference type="AlphaFoldDB" id="A0A1J4JCI4"/>
<proteinExistence type="predicted"/>